<reference evidence="1 2" key="1">
    <citation type="submission" date="2019-12" db="EMBL/GenBank/DDBJ databases">
        <authorList>
            <person name="Alioto T."/>
            <person name="Alioto T."/>
            <person name="Gomez Garrido J."/>
        </authorList>
    </citation>
    <scope>NUCLEOTIDE SEQUENCE [LARGE SCALE GENOMIC DNA]</scope>
</reference>
<dbReference type="SUPFAM" id="SSF81383">
    <property type="entry name" value="F-box domain"/>
    <property type="match status" value="1"/>
</dbReference>
<comment type="caution">
    <text evidence="1">The sequence shown here is derived from an EMBL/GenBank/DDBJ whole genome shotgun (WGS) entry which is preliminary data.</text>
</comment>
<dbReference type="PANTHER" id="PTHR31348:SF3">
    <property type="entry name" value="EID1-LIKE F-BOX PROTEIN 3"/>
    <property type="match status" value="1"/>
</dbReference>
<evidence type="ECO:0000313" key="1">
    <source>
        <dbReference type="EMBL" id="CAA3028298.1"/>
    </source>
</evidence>
<dbReference type="Proteomes" id="UP000594638">
    <property type="component" value="Unassembled WGS sequence"/>
</dbReference>
<dbReference type="PANTHER" id="PTHR31348">
    <property type="entry name" value="EID1-LIKE F-BOX PROTEIN 2-RELATED"/>
    <property type="match status" value="1"/>
</dbReference>
<evidence type="ECO:0000313" key="2">
    <source>
        <dbReference type="Proteomes" id="UP000594638"/>
    </source>
</evidence>
<protein>
    <submittedName>
        <fullName evidence="1">EID1-like F-box 3</fullName>
    </submittedName>
</protein>
<dbReference type="InterPro" id="IPR040267">
    <property type="entry name" value="EID1-like"/>
</dbReference>
<accession>A0A8S0V512</accession>
<proteinExistence type="predicted"/>
<dbReference type="OrthoDB" id="1881056at2759"/>
<dbReference type="EMBL" id="CACTIH010009248">
    <property type="protein sequence ID" value="CAA3028298.1"/>
    <property type="molecule type" value="Genomic_DNA"/>
</dbReference>
<name>A0A8S0V512_OLEEU</name>
<keyword evidence="2" id="KW-1185">Reference proteome</keyword>
<organism evidence="1 2">
    <name type="scientific">Olea europaea subsp. europaea</name>
    <dbReference type="NCBI Taxonomy" id="158383"/>
    <lineage>
        <taxon>Eukaryota</taxon>
        <taxon>Viridiplantae</taxon>
        <taxon>Streptophyta</taxon>
        <taxon>Embryophyta</taxon>
        <taxon>Tracheophyta</taxon>
        <taxon>Spermatophyta</taxon>
        <taxon>Magnoliopsida</taxon>
        <taxon>eudicotyledons</taxon>
        <taxon>Gunneridae</taxon>
        <taxon>Pentapetalae</taxon>
        <taxon>asterids</taxon>
        <taxon>lamiids</taxon>
        <taxon>Lamiales</taxon>
        <taxon>Oleaceae</taxon>
        <taxon>Oleeae</taxon>
        <taxon>Olea</taxon>
    </lineage>
</organism>
<dbReference type="Gramene" id="OE9A091151T1">
    <property type="protein sequence ID" value="OE9A091151C1"/>
    <property type="gene ID" value="OE9A091151"/>
</dbReference>
<sequence>MSWSSSSSSSSSQRLRIDIESVDSGIQNEQILILIFKSLKWDIHALCQTAAVNRKLRALANRLLWRELCLYKAPRMIATLTDGTGKIGGGWQTLGKLLFFCGGWMSTAHFKLNPPLPGHFVNTSRFSKTSGQSFLMKKCREDVLYVSDPCEHKAGDKEYDVGIYRGVFRGFTRSKTREYLIKRHVQFEETIRCPYCGARVWSMTAARLIPRKNAARRLGSFDNGLDYFVCLNGHMHGACWLVPLSSDEDDSEDDEANTDNSDDH</sequence>
<dbReference type="InterPro" id="IPR036047">
    <property type="entry name" value="F-box-like_dom_sf"/>
</dbReference>
<dbReference type="AlphaFoldDB" id="A0A8S0V512"/>
<gene>
    <name evidence="1" type="ORF">OLEA9_A091151</name>
</gene>